<evidence type="ECO:0000313" key="8">
    <source>
        <dbReference type="Proteomes" id="UP000008076"/>
    </source>
</evidence>
<dbReference type="VEuPathDB" id="AmoebaDB:EDI_092690"/>
<evidence type="ECO:0000256" key="3">
    <source>
        <dbReference type="ARBA" id="ARBA00022982"/>
    </source>
</evidence>
<dbReference type="OrthoDB" id="432169at2759"/>
<keyword evidence="4" id="KW-0408">Iron</keyword>
<sequence>MQRRNINRTLILFYIFSRQQNKTLVSIIKLLKVTFSEFNQEKRKKGRGTNRKKKDVEEKKEEKEEKKRSGQKRKENIKRGTKRKKTIRMKGLEVVKDLYWVGVFDKELRVFDIIMRTPYGTTYNSFLLKSEKGNVLFETCKENFAEECLERIEDVIGKEGKIDYIVLNHTEPDHSGSLVHILEKYPEATVIGTMAALNNIKYIGHIKENTKTLNSGKIKTLDLGNYHLKFLIQPFLHWPDTMMTVIEELKVLVSCDVFGGHYADERVFNDQMMDRIKDMDDAYKHYFDCIFGPFKNYVIKGINMIETQMGFPTDELKAICCSHGPVLRTNIKENIERYRKWAQPIILKNKVVIAYGSAYGYTQKMAEKISEGIKSSGVDVKIFNIVQSSIDDVLKEFDDAKGLLLGTPTLVNDAIPPIMNIACSLNPTIHCNRFIQCFGSFGWSGEGVKNLSARIIQLKAHQPVEPLSIKFHPNSIELQTCFDWGKKFADALLNA</sequence>
<feature type="compositionally biased region" description="Basic residues" evidence="5">
    <location>
        <begin position="42"/>
        <end position="53"/>
    </location>
</feature>
<dbReference type="InterPro" id="IPR036866">
    <property type="entry name" value="RibonucZ/Hydroxyglut_hydro"/>
</dbReference>
<feature type="region of interest" description="Disordered" evidence="5">
    <location>
        <begin position="42"/>
        <end position="82"/>
    </location>
</feature>
<keyword evidence="7" id="KW-0378">Hydrolase</keyword>
<feature type="domain" description="Flavodoxin-like" evidence="6">
    <location>
        <begin position="351"/>
        <end position="489"/>
    </location>
</feature>
<dbReference type="InterPro" id="IPR016440">
    <property type="entry name" value="Rubredoxin-O_OxRdtase"/>
</dbReference>
<accession>B0ED61</accession>
<dbReference type="PIRSF" id="PIRSF005243">
    <property type="entry name" value="ROO"/>
    <property type="match status" value="1"/>
</dbReference>
<evidence type="ECO:0000256" key="2">
    <source>
        <dbReference type="ARBA" id="ARBA00022448"/>
    </source>
</evidence>
<dbReference type="InterPro" id="IPR051285">
    <property type="entry name" value="NADH_oxidoreductase_modular"/>
</dbReference>
<dbReference type="RefSeq" id="XP_001736230.1">
    <property type="nucleotide sequence ID" value="XM_001736178.1"/>
</dbReference>
<dbReference type="Pfam" id="PF00258">
    <property type="entry name" value="Flavodoxin_1"/>
    <property type="match status" value="1"/>
</dbReference>
<dbReference type="GO" id="GO:0016491">
    <property type="term" value="F:oxidoreductase activity"/>
    <property type="evidence" value="ECO:0007669"/>
    <property type="project" value="InterPro"/>
</dbReference>
<dbReference type="SMART" id="SM00849">
    <property type="entry name" value="Lactamase_B"/>
    <property type="match status" value="1"/>
</dbReference>
<dbReference type="PANTHER" id="PTHR32145:SF11">
    <property type="entry name" value="DIFLAVIN FLAVOPROTEIN A 2-RELATED"/>
    <property type="match status" value="1"/>
</dbReference>
<dbReference type="OMA" id="PEAPIYC"/>
<evidence type="ECO:0000256" key="5">
    <source>
        <dbReference type="SAM" id="MobiDB-lite"/>
    </source>
</evidence>
<keyword evidence="8" id="KW-1185">Reference proteome</keyword>
<evidence type="ECO:0000256" key="1">
    <source>
        <dbReference type="ARBA" id="ARBA00001962"/>
    </source>
</evidence>
<dbReference type="Gene3D" id="3.60.15.10">
    <property type="entry name" value="Ribonuclease Z/Hydroxyacylglutathione hydrolase-like"/>
    <property type="match status" value="1"/>
</dbReference>
<gene>
    <name evidence="7" type="ORF">EDI_092690</name>
</gene>
<evidence type="ECO:0000259" key="6">
    <source>
        <dbReference type="PROSITE" id="PS50902"/>
    </source>
</evidence>
<dbReference type="AlphaFoldDB" id="B0ED61"/>
<evidence type="ECO:0000313" key="7">
    <source>
        <dbReference type="EMBL" id="EDR27478.1"/>
    </source>
</evidence>
<dbReference type="InterPro" id="IPR008254">
    <property type="entry name" value="Flavodoxin/NO_synth"/>
</dbReference>
<dbReference type="KEGG" id="edi:EDI_092690"/>
<dbReference type="Proteomes" id="UP000008076">
    <property type="component" value="Unassembled WGS sequence"/>
</dbReference>
<organism evidence="8">
    <name type="scientific">Entamoeba dispar (strain ATCC PRA-260 / SAW760)</name>
    <dbReference type="NCBI Taxonomy" id="370354"/>
    <lineage>
        <taxon>Eukaryota</taxon>
        <taxon>Amoebozoa</taxon>
        <taxon>Evosea</taxon>
        <taxon>Archamoebae</taxon>
        <taxon>Mastigamoebida</taxon>
        <taxon>Entamoebidae</taxon>
        <taxon>Entamoeba</taxon>
    </lineage>
</organism>
<comment type="cofactor">
    <cofactor evidence="1">
        <name>Fe cation</name>
        <dbReference type="ChEBI" id="CHEBI:24875"/>
    </cofactor>
</comment>
<proteinExistence type="predicted"/>
<protein>
    <submittedName>
        <fullName evidence="7">Type A flavoprotein fprA, putative</fullName>
        <ecNumber evidence="7">3.1.2.6</ecNumber>
    </submittedName>
</protein>
<reference evidence="8" key="1">
    <citation type="submission" date="2007-12" db="EMBL/GenBank/DDBJ databases">
        <title>Annotation of Entamoeba dispar SAW760.</title>
        <authorList>
            <person name="Lorenzi H."/>
            <person name="Inman J."/>
            <person name="Schobel S."/>
            <person name="Amedeo P."/>
            <person name="Caler E."/>
        </authorList>
    </citation>
    <scope>NUCLEOTIDE SEQUENCE [LARGE SCALE GENOMIC DNA]</scope>
    <source>
        <strain evidence="8">ATCC PRA-260 / SAW760</strain>
    </source>
</reference>
<dbReference type="SUPFAM" id="SSF52218">
    <property type="entry name" value="Flavoproteins"/>
    <property type="match status" value="1"/>
</dbReference>
<dbReference type="GO" id="GO:0009055">
    <property type="term" value="F:electron transfer activity"/>
    <property type="evidence" value="ECO:0007669"/>
    <property type="project" value="InterPro"/>
</dbReference>
<dbReference type="GO" id="GO:0010181">
    <property type="term" value="F:FMN binding"/>
    <property type="evidence" value="ECO:0007669"/>
    <property type="project" value="InterPro"/>
</dbReference>
<dbReference type="InterPro" id="IPR001279">
    <property type="entry name" value="Metallo-B-lactamas"/>
</dbReference>
<dbReference type="Gene3D" id="3.40.50.360">
    <property type="match status" value="1"/>
</dbReference>
<dbReference type="GO" id="GO:0004416">
    <property type="term" value="F:hydroxyacylglutathione hydrolase activity"/>
    <property type="evidence" value="ECO:0007669"/>
    <property type="project" value="UniProtKB-EC"/>
</dbReference>
<dbReference type="Pfam" id="PF19583">
    <property type="entry name" value="ODP"/>
    <property type="match status" value="1"/>
</dbReference>
<dbReference type="EC" id="3.1.2.6" evidence="7"/>
<dbReference type="InterPro" id="IPR029039">
    <property type="entry name" value="Flavoprotein-like_sf"/>
</dbReference>
<dbReference type="PROSITE" id="PS50902">
    <property type="entry name" value="FLAVODOXIN_LIKE"/>
    <property type="match status" value="1"/>
</dbReference>
<dbReference type="InterPro" id="IPR045761">
    <property type="entry name" value="ODP_dom"/>
</dbReference>
<dbReference type="CDD" id="cd07709">
    <property type="entry name" value="flavodiiron_proteins_MBL-fold"/>
    <property type="match status" value="1"/>
</dbReference>
<keyword evidence="2" id="KW-0813">Transport</keyword>
<dbReference type="GO" id="GO:0046872">
    <property type="term" value="F:metal ion binding"/>
    <property type="evidence" value="ECO:0007669"/>
    <property type="project" value="InterPro"/>
</dbReference>
<dbReference type="EMBL" id="DS548800">
    <property type="protein sequence ID" value="EDR27478.1"/>
    <property type="molecule type" value="Genomic_DNA"/>
</dbReference>
<dbReference type="GeneID" id="5881219"/>
<evidence type="ECO:0000256" key="4">
    <source>
        <dbReference type="ARBA" id="ARBA00023004"/>
    </source>
</evidence>
<dbReference type="PANTHER" id="PTHR32145">
    <property type="entry name" value="DIFLAVIN FLAVOPROTEIN A 2-RELATED"/>
    <property type="match status" value="1"/>
</dbReference>
<dbReference type="eggNOG" id="ENOG502S04H">
    <property type="taxonomic scope" value="Eukaryota"/>
</dbReference>
<dbReference type="SUPFAM" id="SSF56281">
    <property type="entry name" value="Metallo-hydrolase/oxidoreductase"/>
    <property type="match status" value="1"/>
</dbReference>
<name>B0ED61_ENTDS</name>
<feature type="compositionally biased region" description="Basic and acidic residues" evidence="5">
    <location>
        <begin position="54"/>
        <end position="78"/>
    </location>
</feature>
<keyword evidence="3" id="KW-0249">Electron transport</keyword>